<name>A0A3P7QAF2_CYLGO</name>
<gene>
    <name evidence="1" type="ORF">CGOC_LOCUS10623</name>
</gene>
<proteinExistence type="predicted"/>
<protein>
    <submittedName>
        <fullName evidence="1">Uncharacterized protein</fullName>
    </submittedName>
</protein>
<organism evidence="1 2">
    <name type="scientific">Cylicostephanus goldi</name>
    <name type="common">Nematode worm</name>
    <dbReference type="NCBI Taxonomy" id="71465"/>
    <lineage>
        <taxon>Eukaryota</taxon>
        <taxon>Metazoa</taxon>
        <taxon>Ecdysozoa</taxon>
        <taxon>Nematoda</taxon>
        <taxon>Chromadorea</taxon>
        <taxon>Rhabditida</taxon>
        <taxon>Rhabditina</taxon>
        <taxon>Rhabditomorpha</taxon>
        <taxon>Strongyloidea</taxon>
        <taxon>Strongylidae</taxon>
        <taxon>Cylicostephanus</taxon>
    </lineage>
</organism>
<keyword evidence="2" id="KW-1185">Reference proteome</keyword>
<evidence type="ECO:0000313" key="2">
    <source>
        <dbReference type="Proteomes" id="UP000271889"/>
    </source>
</evidence>
<sequence>MTQRRTRLLKELRASGECTVERRRDLDLLRFKIKYIAKNFCTNLYRSSTIVPMSVVPTWEAITETTCCMQAASQAM</sequence>
<evidence type="ECO:0000313" key="1">
    <source>
        <dbReference type="EMBL" id="VDN27319.1"/>
    </source>
</evidence>
<dbReference type="AlphaFoldDB" id="A0A3P7QAF2"/>
<accession>A0A3P7QAF2</accession>
<dbReference type="Proteomes" id="UP000271889">
    <property type="component" value="Unassembled WGS sequence"/>
</dbReference>
<reference evidence="1 2" key="1">
    <citation type="submission" date="2018-11" db="EMBL/GenBank/DDBJ databases">
        <authorList>
            <consortium name="Pathogen Informatics"/>
        </authorList>
    </citation>
    <scope>NUCLEOTIDE SEQUENCE [LARGE SCALE GENOMIC DNA]</scope>
</reference>
<dbReference type="EMBL" id="UYRV01112196">
    <property type="protein sequence ID" value="VDN27319.1"/>
    <property type="molecule type" value="Genomic_DNA"/>
</dbReference>